<evidence type="ECO:0000313" key="2">
    <source>
        <dbReference type="Proteomes" id="UP000634136"/>
    </source>
</evidence>
<protein>
    <submittedName>
        <fullName evidence="1">Uncharacterized protein</fullName>
    </submittedName>
</protein>
<dbReference type="AlphaFoldDB" id="A0A834TMQ9"/>
<keyword evidence="2" id="KW-1185">Reference proteome</keyword>
<dbReference type="EMBL" id="JAAIUW010000007">
    <property type="protein sequence ID" value="KAF7824327.1"/>
    <property type="molecule type" value="Genomic_DNA"/>
</dbReference>
<comment type="caution">
    <text evidence="1">The sequence shown here is derived from an EMBL/GenBank/DDBJ whole genome shotgun (WGS) entry which is preliminary data.</text>
</comment>
<dbReference type="Proteomes" id="UP000634136">
    <property type="component" value="Unassembled WGS sequence"/>
</dbReference>
<sequence>MTLLDWLKLKFNLELSVFDIFGIPKFPKFRFDL</sequence>
<organism evidence="1 2">
    <name type="scientific">Senna tora</name>
    <dbReference type="NCBI Taxonomy" id="362788"/>
    <lineage>
        <taxon>Eukaryota</taxon>
        <taxon>Viridiplantae</taxon>
        <taxon>Streptophyta</taxon>
        <taxon>Embryophyta</taxon>
        <taxon>Tracheophyta</taxon>
        <taxon>Spermatophyta</taxon>
        <taxon>Magnoliopsida</taxon>
        <taxon>eudicotyledons</taxon>
        <taxon>Gunneridae</taxon>
        <taxon>Pentapetalae</taxon>
        <taxon>rosids</taxon>
        <taxon>fabids</taxon>
        <taxon>Fabales</taxon>
        <taxon>Fabaceae</taxon>
        <taxon>Caesalpinioideae</taxon>
        <taxon>Cassia clade</taxon>
        <taxon>Senna</taxon>
    </lineage>
</organism>
<evidence type="ECO:0000313" key="1">
    <source>
        <dbReference type="EMBL" id="KAF7824327.1"/>
    </source>
</evidence>
<name>A0A834TMQ9_9FABA</name>
<reference evidence="1" key="1">
    <citation type="submission" date="2020-09" db="EMBL/GenBank/DDBJ databases">
        <title>Genome-Enabled Discovery of Anthraquinone Biosynthesis in Senna tora.</title>
        <authorList>
            <person name="Kang S.-H."/>
            <person name="Pandey R.P."/>
            <person name="Lee C.-M."/>
            <person name="Sim J.-S."/>
            <person name="Jeong J.-T."/>
            <person name="Choi B.-S."/>
            <person name="Jung M."/>
            <person name="Ginzburg D."/>
            <person name="Zhao K."/>
            <person name="Won S.Y."/>
            <person name="Oh T.-J."/>
            <person name="Yu Y."/>
            <person name="Kim N.-H."/>
            <person name="Lee O.R."/>
            <person name="Lee T.-H."/>
            <person name="Bashyal P."/>
            <person name="Kim T.-S."/>
            <person name="Lee W.-H."/>
            <person name="Kawkins C."/>
            <person name="Kim C.-K."/>
            <person name="Kim J.S."/>
            <person name="Ahn B.O."/>
            <person name="Rhee S.Y."/>
            <person name="Sohng J.K."/>
        </authorList>
    </citation>
    <scope>NUCLEOTIDE SEQUENCE</scope>
    <source>
        <tissue evidence="1">Leaf</tissue>
    </source>
</reference>
<gene>
    <name evidence="1" type="ORF">G2W53_022471</name>
</gene>
<accession>A0A834TMQ9</accession>
<proteinExistence type="predicted"/>